<organism evidence="1">
    <name type="scientific">marine sediment metagenome</name>
    <dbReference type="NCBI Taxonomy" id="412755"/>
    <lineage>
        <taxon>unclassified sequences</taxon>
        <taxon>metagenomes</taxon>
        <taxon>ecological metagenomes</taxon>
    </lineage>
</organism>
<name>A0A0F9KZW4_9ZZZZ</name>
<accession>A0A0F9KZW4</accession>
<evidence type="ECO:0000313" key="1">
    <source>
        <dbReference type="EMBL" id="KKM87243.1"/>
    </source>
</evidence>
<protein>
    <submittedName>
        <fullName evidence="1">Uncharacterized protein</fullName>
    </submittedName>
</protein>
<sequence>MSEIERLFKEVSAYPGTEPVGTALSFGTPEPAFGYTVARTGDPADNVKVFLYGVLVYCSMVFGSDIDLAKIKKEIFG</sequence>
<dbReference type="AlphaFoldDB" id="A0A0F9KZW4"/>
<reference evidence="1" key="1">
    <citation type="journal article" date="2015" name="Nature">
        <title>Complex archaea that bridge the gap between prokaryotes and eukaryotes.</title>
        <authorList>
            <person name="Spang A."/>
            <person name="Saw J.H."/>
            <person name="Jorgensen S.L."/>
            <person name="Zaremba-Niedzwiedzka K."/>
            <person name="Martijn J."/>
            <person name="Lind A.E."/>
            <person name="van Eijk R."/>
            <person name="Schleper C."/>
            <person name="Guy L."/>
            <person name="Ettema T.J."/>
        </authorList>
    </citation>
    <scope>NUCLEOTIDE SEQUENCE</scope>
</reference>
<proteinExistence type="predicted"/>
<comment type="caution">
    <text evidence="1">The sequence shown here is derived from an EMBL/GenBank/DDBJ whole genome shotgun (WGS) entry which is preliminary data.</text>
</comment>
<gene>
    <name evidence="1" type="ORF">LCGC14_1270860</name>
</gene>
<dbReference type="EMBL" id="LAZR01007130">
    <property type="protein sequence ID" value="KKM87243.1"/>
    <property type="molecule type" value="Genomic_DNA"/>
</dbReference>